<dbReference type="EMBL" id="CM004390">
    <property type="protein sequence ID" value="OAY53196.1"/>
    <property type="molecule type" value="Genomic_DNA"/>
</dbReference>
<gene>
    <name evidence="2" type="ORF">MANES_04G143500v8</name>
</gene>
<dbReference type="InterPro" id="IPR017451">
    <property type="entry name" value="F-box-assoc_interact_dom"/>
</dbReference>
<feature type="domain" description="F-box associated beta-propeller type 3" evidence="1">
    <location>
        <begin position="103"/>
        <end position="296"/>
    </location>
</feature>
<dbReference type="NCBIfam" id="TIGR01640">
    <property type="entry name" value="F_box_assoc_1"/>
    <property type="match status" value="1"/>
</dbReference>
<name>A0A2C9W2E8_MANES</name>
<evidence type="ECO:0000313" key="2">
    <source>
        <dbReference type="EMBL" id="OAY53196.1"/>
    </source>
</evidence>
<dbReference type="SUPFAM" id="SSF81383">
    <property type="entry name" value="F-box domain"/>
    <property type="match status" value="1"/>
</dbReference>
<dbReference type="InterPro" id="IPR036047">
    <property type="entry name" value="F-box-like_dom_sf"/>
</dbReference>
<dbReference type="InterPro" id="IPR055290">
    <property type="entry name" value="At3g26010-like"/>
</dbReference>
<dbReference type="PANTHER" id="PTHR35546:SF16">
    <property type="entry name" value="F-BOX ASSOCIATED UBIQUITINATION EFFECTOR FAMILY PROTEIN-RELATED"/>
    <property type="match status" value="1"/>
</dbReference>
<dbReference type="PANTHER" id="PTHR35546">
    <property type="entry name" value="F-BOX PROTEIN INTERACTION DOMAIN PROTEIN-RELATED"/>
    <property type="match status" value="1"/>
</dbReference>
<dbReference type="STRING" id="3983.A0A2C9W2E8"/>
<dbReference type="InterPro" id="IPR013187">
    <property type="entry name" value="F-box-assoc_dom_typ3"/>
</dbReference>
<dbReference type="Pfam" id="PF08268">
    <property type="entry name" value="FBA_3"/>
    <property type="match status" value="1"/>
</dbReference>
<dbReference type="Proteomes" id="UP000091857">
    <property type="component" value="Chromosome 4"/>
</dbReference>
<reference evidence="3" key="1">
    <citation type="journal article" date="2016" name="Nat. Biotechnol.">
        <title>Sequencing wild and cultivated cassava and related species reveals extensive interspecific hybridization and genetic diversity.</title>
        <authorList>
            <person name="Bredeson J.V."/>
            <person name="Lyons J.B."/>
            <person name="Prochnik S.E."/>
            <person name="Wu G.A."/>
            <person name="Ha C.M."/>
            <person name="Edsinger-Gonzales E."/>
            <person name="Grimwood J."/>
            <person name="Schmutz J."/>
            <person name="Rabbi I.Y."/>
            <person name="Egesi C."/>
            <person name="Nauluvula P."/>
            <person name="Lebot V."/>
            <person name="Ndunguru J."/>
            <person name="Mkamilo G."/>
            <person name="Bart R.S."/>
            <person name="Setter T.L."/>
            <person name="Gleadow R.M."/>
            <person name="Kulakow P."/>
            <person name="Ferguson M.E."/>
            <person name="Rounsley S."/>
            <person name="Rokhsar D.S."/>
        </authorList>
    </citation>
    <scope>NUCLEOTIDE SEQUENCE [LARGE SCALE GENOMIC DNA]</scope>
    <source>
        <strain evidence="3">cv. AM560-2</strain>
    </source>
</reference>
<organism evidence="2 3">
    <name type="scientific">Manihot esculenta</name>
    <name type="common">Cassava</name>
    <name type="synonym">Jatropha manihot</name>
    <dbReference type="NCBI Taxonomy" id="3983"/>
    <lineage>
        <taxon>Eukaryota</taxon>
        <taxon>Viridiplantae</taxon>
        <taxon>Streptophyta</taxon>
        <taxon>Embryophyta</taxon>
        <taxon>Tracheophyta</taxon>
        <taxon>Spermatophyta</taxon>
        <taxon>Magnoliopsida</taxon>
        <taxon>eudicotyledons</taxon>
        <taxon>Gunneridae</taxon>
        <taxon>Pentapetalae</taxon>
        <taxon>rosids</taxon>
        <taxon>fabids</taxon>
        <taxon>Malpighiales</taxon>
        <taxon>Euphorbiaceae</taxon>
        <taxon>Crotonoideae</taxon>
        <taxon>Manihoteae</taxon>
        <taxon>Manihot</taxon>
    </lineage>
</organism>
<evidence type="ECO:0000259" key="1">
    <source>
        <dbReference type="Pfam" id="PF08268"/>
    </source>
</evidence>
<keyword evidence="3" id="KW-1185">Reference proteome</keyword>
<evidence type="ECO:0000313" key="3">
    <source>
        <dbReference type="Proteomes" id="UP000091857"/>
    </source>
</evidence>
<accession>A0A2C9W2E8</accession>
<proteinExistence type="predicted"/>
<protein>
    <recommendedName>
        <fullName evidence="1">F-box associated beta-propeller type 3 domain-containing protein</fullName>
    </recommendedName>
</protein>
<dbReference type="OrthoDB" id="1845982at2759"/>
<dbReference type="Gene3D" id="1.20.1280.50">
    <property type="match status" value="1"/>
</dbReference>
<comment type="caution">
    <text evidence="2">The sequence shown here is derived from an EMBL/GenBank/DDBJ whole genome shotgun (WGS) entry which is preliminary data.</text>
</comment>
<dbReference type="Gramene" id="Manes.04G143500.1.v8.1">
    <property type="protein sequence ID" value="Manes.04G143500.1.v8.1.CDS"/>
    <property type="gene ID" value="Manes.04G143500.v8.1"/>
</dbReference>
<sequence>MEIEIVQYSSPTLPEDMIFQVLTRVTYETLKQCRLASKWWNHLTYGSMFIELHCQRTAMVAGYFIQAFEKYKKKSIFICKDSPLVVHESPSLEFLPERMKIEAVSNEGLVYCVSSTYNGLKPRHYVCKPTTKEWVKMPNPKTKFLTYKAAIVLLHSKPLHYKIVRFSEPQYRQSRRYFIMLCEIFDSKRGVWKWSEDIKLGIPDFLNDGMAIYAKGAIHWLTNCGKILAFDVRSETWKLMSLPQQLVDDNNHELCSKKLVQREGKLAILCERGVKLEIWVMENYFRQTWKIEEEVLVNSCGSVVDLFANDIALVLGYGCVTFYNFHGGNSTTCKVDEHFYPHNAFPFYSDFEPVFLSG</sequence>
<dbReference type="AlphaFoldDB" id="A0A2C9W2E8"/>